<dbReference type="GO" id="GO:0016787">
    <property type="term" value="F:hydrolase activity"/>
    <property type="evidence" value="ECO:0007669"/>
    <property type="project" value="UniProtKB-KW"/>
</dbReference>
<evidence type="ECO:0000313" key="3">
    <source>
        <dbReference type="Proteomes" id="UP001595579"/>
    </source>
</evidence>
<dbReference type="InterPro" id="IPR050466">
    <property type="entry name" value="Carboxylest/Gibb_receptor"/>
</dbReference>
<organism evidence="2 3">
    <name type="scientific">Litchfieldella rifensis</name>
    <dbReference type="NCBI Taxonomy" id="762643"/>
    <lineage>
        <taxon>Bacteria</taxon>
        <taxon>Pseudomonadati</taxon>
        <taxon>Pseudomonadota</taxon>
        <taxon>Gammaproteobacteria</taxon>
        <taxon>Oceanospirillales</taxon>
        <taxon>Halomonadaceae</taxon>
        <taxon>Litchfieldella</taxon>
    </lineage>
</organism>
<dbReference type="PANTHER" id="PTHR23024:SF24">
    <property type="entry name" value="ALPHA_BETA HYDROLASE FOLD-3 DOMAIN-CONTAINING PROTEIN"/>
    <property type="match status" value="1"/>
</dbReference>
<evidence type="ECO:0000259" key="1">
    <source>
        <dbReference type="Pfam" id="PF07859"/>
    </source>
</evidence>
<sequence>MMNIDTFIQRFGAGLAELDGMPPTAARRRYETLCNDFAPPDPRGMRVTDTRLGGVAVRRFQPPAASPGRAVFVHGGGWNLGSVVSHHGIAASLAEQLAREVVSVDYRLAPEADYREALADCQHVVDAVDPLTLVGDSAGARLAMDVALSRPWQGLLGLVYPPVGRPSAATLGPDAPLLSRDDVLTSWRQVADTMPESDVDLPPAASIEVLAVEYDPLTAPLEAAVAAWRQAGADVGYHCAEGMVHGALHAQSSLAAMGETWRDFCQALNRRLGD</sequence>
<dbReference type="InterPro" id="IPR013094">
    <property type="entry name" value="AB_hydrolase_3"/>
</dbReference>
<dbReference type="Gene3D" id="3.40.50.1820">
    <property type="entry name" value="alpha/beta hydrolase"/>
    <property type="match status" value="1"/>
</dbReference>
<dbReference type="Proteomes" id="UP001595579">
    <property type="component" value="Unassembled WGS sequence"/>
</dbReference>
<dbReference type="InterPro" id="IPR029058">
    <property type="entry name" value="AB_hydrolase_fold"/>
</dbReference>
<dbReference type="SUPFAM" id="SSF53474">
    <property type="entry name" value="alpha/beta-Hydrolases"/>
    <property type="match status" value="1"/>
</dbReference>
<evidence type="ECO:0000313" key="2">
    <source>
        <dbReference type="EMBL" id="MFC3283993.1"/>
    </source>
</evidence>
<name>A0ABV7LNI5_9GAMM</name>
<dbReference type="PANTHER" id="PTHR23024">
    <property type="entry name" value="ARYLACETAMIDE DEACETYLASE"/>
    <property type="match status" value="1"/>
</dbReference>
<dbReference type="EMBL" id="JBHRUG010000019">
    <property type="protein sequence ID" value="MFC3283993.1"/>
    <property type="molecule type" value="Genomic_DNA"/>
</dbReference>
<reference evidence="3" key="1">
    <citation type="journal article" date="2019" name="Int. J. Syst. Evol. Microbiol.">
        <title>The Global Catalogue of Microorganisms (GCM) 10K type strain sequencing project: providing services to taxonomists for standard genome sequencing and annotation.</title>
        <authorList>
            <consortium name="The Broad Institute Genomics Platform"/>
            <consortium name="The Broad Institute Genome Sequencing Center for Infectious Disease"/>
            <person name="Wu L."/>
            <person name="Ma J."/>
        </authorList>
    </citation>
    <scope>NUCLEOTIDE SEQUENCE [LARGE SCALE GENOMIC DNA]</scope>
    <source>
        <strain evidence="3">CECT 7698</strain>
    </source>
</reference>
<dbReference type="RefSeq" id="WP_386773522.1">
    <property type="nucleotide sequence ID" value="NZ_JBHRUG010000019.1"/>
</dbReference>
<proteinExistence type="predicted"/>
<keyword evidence="3" id="KW-1185">Reference proteome</keyword>
<accession>A0ABV7LNI5</accession>
<protein>
    <submittedName>
        <fullName evidence="2">Alpha/beta hydrolase</fullName>
    </submittedName>
</protein>
<keyword evidence="2" id="KW-0378">Hydrolase</keyword>
<gene>
    <name evidence="2" type="ORF">ACFOEV_10275</name>
</gene>
<comment type="caution">
    <text evidence="2">The sequence shown here is derived from an EMBL/GenBank/DDBJ whole genome shotgun (WGS) entry which is preliminary data.</text>
</comment>
<dbReference type="Pfam" id="PF07859">
    <property type="entry name" value="Abhydrolase_3"/>
    <property type="match status" value="1"/>
</dbReference>
<feature type="domain" description="Alpha/beta hydrolase fold-3" evidence="1">
    <location>
        <begin position="71"/>
        <end position="247"/>
    </location>
</feature>